<gene>
    <name evidence="3" type="ORF">JIN83_11225</name>
</gene>
<comment type="caution">
    <text evidence="3">The sequence shown here is derived from an EMBL/GenBank/DDBJ whole genome shotgun (WGS) entry which is preliminary data.</text>
</comment>
<sequence length="330" mass="36353">MKYLILLALSIMSATAQITYQGTEGPGKGKHIVFVTSDHEYRAEESCPALARILAKHHGFKCTVLFGVNEQGEITAGASNIQGLEALQEADLMVIFTRFLNLPDEQMKHIVDYVDRGGPVVGFRTSSHAFKIPADATYARYSYNYKGADYEKGFGHQVLGNTWVGHYGKNHKQGTRIQLIPSQQEHPILRGVKDGAFCHAGGYNGVAREGFTVLANSQPMVSMKKDAKLDAKKPPVPCTWTRHYTGKNGTQGRVFHSTQGASEDLLDDNYRRMAINGIFWAAGLEKEIKADADVSFVGDYKPSTFRQAGHVKGVKPSDLADFDSPIMPKK</sequence>
<dbReference type="Gene3D" id="3.40.50.880">
    <property type="match status" value="1"/>
</dbReference>
<dbReference type="InterPro" id="IPR029010">
    <property type="entry name" value="ThuA-like"/>
</dbReference>
<keyword evidence="4" id="KW-1185">Reference proteome</keyword>
<dbReference type="Proteomes" id="UP000634206">
    <property type="component" value="Unassembled WGS sequence"/>
</dbReference>
<dbReference type="EMBL" id="JAENIG010000007">
    <property type="protein sequence ID" value="MBK1855533.1"/>
    <property type="molecule type" value="Genomic_DNA"/>
</dbReference>
<protein>
    <submittedName>
        <fullName evidence="3">ThuA domain-containing protein</fullName>
    </submittedName>
</protein>
<keyword evidence="1" id="KW-0732">Signal</keyword>
<dbReference type="Pfam" id="PF06283">
    <property type="entry name" value="ThuA"/>
    <property type="match status" value="1"/>
</dbReference>
<evidence type="ECO:0000259" key="2">
    <source>
        <dbReference type="Pfam" id="PF06283"/>
    </source>
</evidence>
<feature type="signal peptide" evidence="1">
    <location>
        <begin position="1"/>
        <end position="16"/>
    </location>
</feature>
<dbReference type="SUPFAM" id="SSF52317">
    <property type="entry name" value="Class I glutamine amidotransferase-like"/>
    <property type="match status" value="1"/>
</dbReference>
<evidence type="ECO:0000256" key="1">
    <source>
        <dbReference type="SAM" id="SignalP"/>
    </source>
</evidence>
<organism evidence="3 4">
    <name type="scientific">Oceaniferula flava</name>
    <dbReference type="NCBI Taxonomy" id="2800421"/>
    <lineage>
        <taxon>Bacteria</taxon>
        <taxon>Pseudomonadati</taxon>
        <taxon>Verrucomicrobiota</taxon>
        <taxon>Verrucomicrobiia</taxon>
        <taxon>Verrucomicrobiales</taxon>
        <taxon>Verrucomicrobiaceae</taxon>
        <taxon>Oceaniferula</taxon>
    </lineage>
</organism>
<dbReference type="RefSeq" id="WP_309490145.1">
    <property type="nucleotide sequence ID" value="NZ_JAENIG010000007.1"/>
</dbReference>
<dbReference type="InterPro" id="IPR029062">
    <property type="entry name" value="Class_I_gatase-like"/>
</dbReference>
<dbReference type="AlphaFoldDB" id="A0AAE2SCV7"/>
<reference evidence="3" key="1">
    <citation type="submission" date="2021-01" db="EMBL/GenBank/DDBJ databases">
        <title>Modified the classification status of verrucomicrobia.</title>
        <authorList>
            <person name="Feng X."/>
        </authorList>
    </citation>
    <scope>NUCLEOTIDE SEQUENCE</scope>
    <source>
        <strain evidence="3">5K15</strain>
    </source>
</reference>
<name>A0AAE2SCV7_9BACT</name>
<feature type="domain" description="ThuA-like" evidence="2">
    <location>
        <begin position="43"/>
        <end position="281"/>
    </location>
</feature>
<accession>A0AAE2SCV7</accession>
<evidence type="ECO:0000313" key="3">
    <source>
        <dbReference type="EMBL" id="MBK1855533.1"/>
    </source>
</evidence>
<evidence type="ECO:0000313" key="4">
    <source>
        <dbReference type="Proteomes" id="UP000634206"/>
    </source>
</evidence>
<proteinExistence type="predicted"/>
<feature type="chain" id="PRO_5041953859" evidence="1">
    <location>
        <begin position="17"/>
        <end position="330"/>
    </location>
</feature>